<comment type="caution">
    <text evidence="5">The sequence shown here is derived from an EMBL/GenBank/DDBJ whole genome shotgun (WGS) entry which is preliminary data.</text>
</comment>
<organism evidence="5 6">
    <name type="scientific">Enemella dayhoffiae</name>
    <dbReference type="NCBI Taxonomy" id="2016507"/>
    <lineage>
        <taxon>Bacteria</taxon>
        <taxon>Bacillati</taxon>
        <taxon>Actinomycetota</taxon>
        <taxon>Actinomycetes</taxon>
        <taxon>Propionibacteriales</taxon>
        <taxon>Propionibacteriaceae</taxon>
        <taxon>Enemella</taxon>
    </lineage>
</organism>
<reference evidence="5 6" key="1">
    <citation type="submission" date="2017-07" db="EMBL/GenBank/DDBJ databases">
        <title>Draft whole genome sequences of clinical Proprionibacteriaceae strains.</title>
        <authorList>
            <person name="Bernier A.-M."/>
            <person name="Bernard K."/>
            <person name="Domingo M.-C."/>
        </authorList>
    </citation>
    <scope>NUCLEOTIDE SEQUENCE [LARGE SCALE GENOMIC DNA]</scope>
    <source>
        <strain evidence="5 6">NML 130396</strain>
    </source>
</reference>
<feature type="active site" description="Charge relay system" evidence="1">
    <location>
        <position position="215"/>
    </location>
</feature>
<dbReference type="InterPro" id="IPR012354">
    <property type="entry name" value="Esterase_lipase"/>
</dbReference>
<feature type="domain" description="Serine aminopeptidase S33" evidence="4">
    <location>
        <begin position="10"/>
        <end position="220"/>
    </location>
</feature>
<dbReference type="InterPro" id="IPR051044">
    <property type="entry name" value="MAG_DAG_Lipase"/>
</dbReference>
<evidence type="ECO:0000313" key="6">
    <source>
        <dbReference type="Proteomes" id="UP000216311"/>
    </source>
</evidence>
<dbReference type="PANTHER" id="PTHR11614">
    <property type="entry name" value="PHOSPHOLIPASE-RELATED"/>
    <property type="match status" value="1"/>
</dbReference>
<gene>
    <name evidence="5" type="ORF">CGZ93_02680</name>
</gene>
<dbReference type="OrthoDB" id="9786110at2"/>
<keyword evidence="6" id="KW-1185">Reference proteome</keyword>
<dbReference type="Proteomes" id="UP000216311">
    <property type="component" value="Unassembled WGS sequence"/>
</dbReference>
<sequence length="245" mass="26883">MHAGDGPVGVLLCHGFTGSPWPLRPWAEHLVEAGYRVSLPLWPGHGTTWQQLNQTDWQEWYAAAETALRELRQHCETVFVGGLSMGGGLALRLAERLGSDVSGLVLVNPAIALADKRLLALPVLSRVVPSLGAIGNDIAKPGASEYAYRRTPLKALYSQTMMWADIRANLARVNQPILMFRSEQDHVVDGSSARLILAGVSSSEVTERLLTRSYHVATLDHEAEDIFNESVEFIRRHTAAGDDPR</sequence>
<evidence type="ECO:0000256" key="3">
    <source>
        <dbReference type="PIRSR" id="PIRSR017388-3"/>
    </source>
</evidence>
<evidence type="ECO:0000259" key="4">
    <source>
        <dbReference type="Pfam" id="PF12146"/>
    </source>
</evidence>
<dbReference type="GO" id="GO:0052689">
    <property type="term" value="F:carboxylic ester hydrolase activity"/>
    <property type="evidence" value="ECO:0007669"/>
    <property type="project" value="InterPro"/>
</dbReference>
<protein>
    <submittedName>
        <fullName evidence="5">Esterase</fullName>
    </submittedName>
</protein>
<name>A0A255HAK7_9ACTN</name>
<feature type="site" description="Important for substrate specificity" evidence="3">
    <location>
        <position position="134"/>
    </location>
</feature>
<dbReference type="Pfam" id="PF12146">
    <property type="entry name" value="Hydrolase_4"/>
    <property type="match status" value="1"/>
</dbReference>
<evidence type="ECO:0000313" key="5">
    <source>
        <dbReference type="EMBL" id="OYO24721.1"/>
    </source>
</evidence>
<dbReference type="EMBL" id="NMVQ01000002">
    <property type="protein sequence ID" value="OYO24721.1"/>
    <property type="molecule type" value="Genomic_DNA"/>
</dbReference>
<proteinExistence type="predicted"/>
<dbReference type="InterPro" id="IPR029058">
    <property type="entry name" value="AB_hydrolase_fold"/>
</dbReference>
<feature type="binding site" evidence="2">
    <location>
        <position position="85"/>
    </location>
    <ligand>
        <name>substrate</name>
    </ligand>
</feature>
<dbReference type="PIRSF" id="PIRSF017388">
    <property type="entry name" value="Esterase_lipase"/>
    <property type="match status" value="1"/>
</dbReference>
<feature type="active site" description="Nucleophile" evidence="1">
    <location>
        <position position="84"/>
    </location>
</feature>
<dbReference type="AlphaFoldDB" id="A0A255HAK7"/>
<feature type="active site" description="Charge relay system" evidence="1">
    <location>
        <position position="185"/>
    </location>
</feature>
<evidence type="ECO:0000256" key="1">
    <source>
        <dbReference type="PIRSR" id="PIRSR017388-1"/>
    </source>
</evidence>
<dbReference type="InterPro" id="IPR022742">
    <property type="entry name" value="Hydrolase_4"/>
</dbReference>
<feature type="binding site" evidence="2">
    <location>
        <position position="16"/>
    </location>
    <ligand>
        <name>substrate</name>
    </ligand>
</feature>
<evidence type="ECO:0000256" key="2">
    <source>
        <dbReference type="PIRSR" id="PIRSR017388-2"/>
    </source>
</evidence>
<dbReference type="Gene3D" id="3.40.50.1820">
    <property type="entry name" value="alpha/beta hydrolase"/>
    <property type="match status" value="1"/>
</dbReference>
<accession>A0A255HAK7</accession>
<dbReference type="SUPFAM" id="SSF53474">
    <property type="entry name" value="alpha/beta-Hydrolases"/>
    <property type="match status" value="1"/>
</dbReference>